<evidence type="ECO:0000256" key="1">
    <source>
        <dbReference type="SAM" id="Coils"/>
    </source>
</evidence>
<feature type="signal peptide" evidence="3">
    <location>
        <begin position="1"/>
        <end position="24"/>
    </location>
</feature>
<feature type="compositionally biased region" description="Low complexity" evidence="2">
    <location>
        <begin position="743"/>
        <end position="755"/>
    </location>
</feature>
<protein>
    <submittedName>
        <fullName evidence="4">Uncharacterized protein</fullName>
    </submittedName>
</protein>
<keyword evidence="5" id="KW-1185">Reference proteome</keyword>
<evidence type="ECO:0000256" key="3">
    <source>
        <dbReference type="SAM" id="SignalP"/>
    </source>
</evidence>
<name>A0AAX4HJN0_9BACT</name>
<gene>
    <name evidence="4" type="ORF">SOO65_12150</name>
</gene>
<feature type="compositionally biased region" description="Basic and acidic residues" evidence="2">
    <location>
        <begin position="756"/>
        <end position="767"/>
    </location>
</feature>
<sequence length="921" mass="102649">MKRVFMHKIASLSISCLLAFSAVADDLSNMEDAAPVNPTSNKEEISITPTALDKEQVRSEVKESIRESSRQAYSEIIKQQKQDLNCGPDYLPLAELTHLAITCWDKKKSKDEDPELTERQILESDKAVCACLGESTNVHVKSRMIGGSIRAIPSASAEAVKNFRDNVALSQKRLQDLQNGMMFQASILSESDKKFTEAYSQTQMRRLFSSERAPQKADSKGMTERIEQIRSLQRNNIQSLTSDFNKSKGFNAFTGFINSDARSDKAQLTEGLSDVMRDFTIPPADMTLLTDAPMAPGQCISPREYLVYKQIPDKKEFYDAVKSRGFMQSDWNYTVLEGELKILADTRESRERNKQQINAVRAKMEFLNRNPMIKNFLMANLGSNAAYFETAKISQQEQAKIIENKGWTNLDAKKGKLFNIIASLNPENPKSIDEFRKKATEFFKDPDVAFLTNLEAEKSIYREIDHLKNPVNLMPAKLPTTQKELEAKFAEGTKLISPAECNNGGANVEKCVESYASYCRLLSDAERQMDDADFGAEGLSGDVTFENLDNFDPNIATNPEFKKFNDKMCNERWLTQDSSSKKSQNFFDFKNDHCRSNPRDSVCIRNPSNEDIIKLRKTFQAKYTEIERSANKAEDAKASRTLASVSNAYSAEKAMDQSAAKEVANRMENGSGGTIFDKINELFGSGTREGKDKEATENFVAVPTSSEGSAFSSFAKGMDNLATSMGGVAGVPVVDDGSTQYLSSSTISPTTASAATDDKKLSDDEKEKIRAEAQDEILRSKKEIASATSAAQKESLEARMKMMEELLAQKTENESKYQKLIEQLSKKTDELSKVEEKALAAKAEKALRSLPQIISRQALILKISIIKVIAHLQAMATLLMEVLPVVQVVVQQVVLVEAALPEFRQLHVVQVARRGTSTLLF</sequence>
<dbReference type="EMBL" id="CP139487">
    <property type="protein sequence ID" value="WPU63440.1"/>
    <property type="molecule type" value="Genomic_DNA"/>
</dbReference>
<evidence type="ECO:0000313" key="4">
    <source>
        <dbReference type="EMBL" id="WPU63440.1"/>
    </source>
</evidence>
<evidence type="ECO:0000256" key="2">
    <source>
        <dbReference type="SAM" id="MobiDB-lite"/>
    </source>
</evidence>
<organism evidence="4 5">
    <name type="scientific">Peredibacter starrii</name>
    <dbReference type="NCBI Taxonomy" id="28202"/>
    <lineage>
        <taxon>Bacteria</taxon>
        <taxon>Pseudomonadati</taxon>
        <taxon>Bdellovibrionota</taxon>
        <taxon>Bacteriovoracia</taxon>
        <taxon>Bacteriovoracales</taxon>
        <taxon>Bacteriovoracaceae</taxon>
        <taxon>Peredibacter</taxon>
    </lineage>
</organism>
<keyword evidence="3" id="KW-0732">Signal</keyword>
<dbReference type="RefSeq" id="WP_321390149.1">
    <property type="nucleotide sequence ID" value="NZ_CP139487.1"/>
</dbReference>
<proteinExistence type="predicted"/>
<reference evidence="4 5" key="1">
    <citation type="submission" date="2023-11" db="EMBL/GenBank/DDBJ databases">
        <title>Peredibacter starrii A3.12.</title>
        <authorList>
            <person name="Mitchell R.J."/>
        </authorList>
    </citation>
    <scope>NUCLEOTIDE SEQUENCE [LARGE SCALE GENOMIC DNA]</scope>
    <source>
        <strain evidence="4 5">A3.12</strain>
    </source>
</reference>
<feature type="chain" id="PRO_5044027881" evidence="3">
    <location>
        <begin position="25"/>
        <end position="921"/>
    </location>
</feature>
<keyword evidence="1" id="KW-0175">Coiled coil</keyword>
<dbReference type="AlphaFoldDB" id="A0AAX4HJN0"/>
<feature type="region of interest" description="Disordered" evidence="2">
    <location>
        <begin position="743"/>
        <end position="767"/>
    </location>
</feature>
<feature type="coiled-coil region" evidence="1">
    <location>
        <begin position="770"/>
        <end position="844"/>
    </location>
</feature>
<evidence type="ECO:0000313" key="5">
    <source>
        <dbReference type="Proteomes" id="UP001324634"/>
    </source>
</evidence>
<dbReference type="Proteomes" id="UP001324634">
    <property type="component" value="Chromosome"/>
</dbReference>
<accession>A0AAX4HJN0</accession>
<dbReference type="KEGG" id="psti:SOO65_12150"/>